<dbReference type="SUPFAM" id="SSF54197">
    <property type="entry name" value="HIT-like"/>
    <property type="match status" value="1"/>
</dbReference>
<keyword evidence="2" id="KW-1185">Reference proteome</keyword>
<comment type="caution">
    <text evidence="1">The sequence shown here is derived from an EMBL/GenBank/DDBJ whole genome shotgun (WGS) entry which is preliminary data.</text>
</comment>
<name>A0A2L2XFD7_9FIRM</name>
<dbReference type="Proteomes" id="UP000239549">
    <property type="component" value="Unassembled WGS sequence"/>
</dbReference>
<reference evidence="2" key="1">
    <citation type="submission" date="2018-02" db="EMBL/GenBank/DDBJ databases">
        <title>Genome sequence of Desulfocucumis palustris strain NAW-5.</title>
        <authorList>
            <person name="Watanabe M."/>
            <person name="Kojima H."/>
            <person name="Fukui M."/>
        </authorList>
    </citation>
    <scope>NUCLEOTIDE SEQUENCE [LARGE SCALE GENOMIC DNA]</scope>
    <source>
        <strain evidence="2">NAW-5</strain>
    </source>
</reference>
<dbReference type="Gene3D" id="3.30.428.10">
    <property type="entry name" value="HIT-like"/>
    <property type="match status" value="2"/>
</dbReference>
<dbReference type="AlphaFoldDB" id="A0A2L2XFD7"/>
<organism evidence="1 2">
    <name type="scientific">Desulfocucumis palustris</name>
    <dbReference type="NCBI Taxonomy" id="1898651"/>
    <lineage>
        <taxon>Bacteria</taxon>
        <taxon>Bacillati</taxon>
        <taxon>Bacillota</taxon>
        <taxon>Clostridia</taxon>
        <taxon>Eubacteriales</taxon>
        <taxon>Desulfocucumaceae</taxon>
        <taxon>Desulfocucumis</taxon>
    </lineage>
</organism>
<evidence type="ECO:0008006" key="3">
    <source>
        <dbReference type="Google" id="ProtNLM"/>
    </source>
</evidence>
<proteinExistence type="predicted"/>
<evidence type="ECO:0000313" key="2">
    <source>
        <dbReference type="Proteomes" id="UP000239549"/>
    </source>
</evidence>
<dbReference type="InterPro" id="IPR036265">
    <property type="entry name" value="HIT-like_sf"/>
</dbReference>
<dbReference type="OrthoDB" id="1803128at2"/>
<sequence>MTVNLKRVVNKTLYHDPMNNFELREADSETRFDPLTGQLVRIFPFRKIGFPRFDWTPYVEESRKRFCPFCPDSLEAATPRYPDDFIPGGRLKVGEAVLVPNLHPYEKHTAVVVMTPRHYVPMREITVKLMLDSFNAGLEFLKIAAEKDPGGTGYCSINWNYMPYAGGSLIHPHLQVISGPEPSSYDGQMITAANEYKENNGANFWDDLVKIEREGERYIGKTGAADWLATFAPRALVDVTGVLPGGVSPEDLSQSALENVLEGFKKVVDYYDSVNVPAFNAVLYFAPRAEEGFRIHARIVGRYTIFPVVGSDVSHLQVLHNDPWTLHMPESLAGDLKTRF</sequence>
<protein>
    <recommendedName>
        <fullName evidence="3">Galactose-1-phosphate uridylyltransferase</fullName>
    </recommendedName>
</protein>
<gene>
    <name evidence="1" type="ORF">DCCM_4078</name>
</gene>
<accession>A0A2L2XFD7</accession>
<evidence type="ECO:0000313" key="1">
    <source>
        <dbReference type="EMBL" id="GBF34958.1"/>
    </source>
</evidence>
<dbReference type="EMBL" id="BFAV01000155">
    <property type="protein sequence ID" value="GBF34958.1"/>
    <property type="molecule type" value="Genomic_DNA"/>
</dbReference>
<dbReference type="RefSeq" id="WP_104373106.1">
    <property type="nucleotide sequence ID" value="NZ_BFAV01000155.1"/>
</dbReference>